<dbReference type="PROSITE" id="PS51788">
    <property type="entry name" value="CULT"/>
    <property type="match status" value="1"/>
</dbReference>
<dbReference type="Proteomes" id="UP000266239">
    <property type="component" value="Unassembled WGS sequence"/>
</dbReference>
<gene>
    <name evidence="4" type="ORF">DYB25_013238</name>
    <name evidence="6" type="ORF">DYB31_013122</name>
    <name evidence="5" type="ORF">DYB34_013505</name>
</gene>
<reference evidence="7 8" key="1">
    <citation type="submission" date="2018-08" db="EMBL/GenBank/DDBJ databases">
        <title>Aphanomyces genome sequencing and annotation.</title>
        <authorList>
            <person name="Minardi D."/>
            <person name="Oidtmann B."/>
            <person name="Van Der Giezen M."/>
            <person name="Studholme D.J."/>
        </authorList>
    </citation>
    <scope>NUCLEOTIDE SEQUENCE [LARGE SCALE GENOMIC DNA]</scope>
    <source>
        <strain evidence="6 7">197901</strain>
        <strain evidence="5 9">Si</strain>
        <strain evidence="4 8">Yx</strain>
    </source>
</reference>
<dbReference type="EMBL" id="QUTE01024180">
    <property type="protein sequence ID" value="RHY79034.1"/>
    <property type="molecule type" value="Genomic_DNA"/>
</dbReference>
<evidence type="ECO:0000256" key="1">
    <source>
        <dbReference type="SAM" id="MobiDB-lite"/>
    </source>
</evidence>
<dbReference type="Proteomes" id="UP000266196">
    <property type="component" value="Unassembled WGS sequence"/>
</dbReference>
<dbReference type="GO" id="GO:0030968">
    <property type="term" value="P:endoplasmic reticulum unfolded protein response"/>
    <property type="evidence" value="ECO:0007669"/>
    <property type="project" value="InterPro"/>
</dbReference>
<evidence type="ECO:0000313" key="7">
    <source>
        <dbReference type="Proteomes" id="UP000266196"/>
    </source>
</evidence>
<evidence type="ECO:0000313" key="5">
    <source>
        <dbReference type="EMBL" id="RHY43745.1"/>
    </source>
</evidence>
<sequence length="361" mass="39573">MNLVKLSLALSIAAARGGAHDAPASAGYTTTSDDEAKTTQRDEVALDVEGGVRHHVAASKSSHALVALATTESDVATPDISGVSMRCRFCGAHLAWKHHYQHLPDESKAHAKNTRTETSLGEHGEVVYFDNPAGVEFELASFQHSDGVPSDAYTQQDTFFDSYNWRALACPRCAKHVGYVRQLHKPAVPSGKKGSKTKLAALVDAAFADKSCYAMSNGWWSYQHCYKSDITQFHLEPDGVKANEWSLGHFSDNKSTDTEIAHHFTGGQDIVVDTIEEPSLCTYLMRVCVPQLCQSKPKIPDVLDKKIEKACAQTLVDHQKPTSPSFLPLFYTLVWPDTIAEDSPELTWTHSLSTVTSIIGR</sequence>
<dbReference type="Proteomes" id="UP000283543">
    <property type="component" value="Unassembled WGS sequence"/>
</dbReference>
<evidence type="ECO:0000259" key="3">
    <source>
        <dbReference type="PROSITE" id="PS51788"/>
    </source>
</evidence>
<evidence type="ECO:0000313" key="8">
    <source>
        <dbReference type="Proteomes" id="UP000266239"/>
    </source>
</evidence>
<dbReference type="Gene3D" id="2.170.150.20">
    <property type="entry name" value="Peptide methionine sulfoxide reductase"/>
    <property type="match status" value="1"/>
</dbReference>
<dbReference type="InterPro" id="IPR009011">
    <property type="entry name" value="Man6P_isomerase_rcpt-bd_dom_sf"/>
</dbReference>
<dbReference type="Pfam" id="PF07915">
    <property type="entry name" value="PRKCSH"/>
    <property type="match status" value="1"/>
</dbReference>
<dbReference type="InterPro" id="IPR012913">
    <property type="entry name" value="OS9-like_dom"/>
</dbReference>
<dbReference type="PANTHER" id="PTHR15414:SF0">
    <property type="entry name" value="ENDOPLASMIC RETICULUM LECTIN 1"/>
    <property type="match status" value="1"/>
</dbReference>
<dbReference type="CDD" id="cd15777">
    <property type="entry name" value="CRBN_C_like"/>
    <property type="match status" value="1"/>
</dbReference>
<evidence type="ECO:0000313" key="9">
    <source>
        <dbReference type="Proteomes" id="UP000283543"/>
    </source>
</evidence>
<comment type="caution">
    <text evidence="4">The sequence shown here is derived from an EMBL/GenBank/DDBJ whole genome shotgun (WGS) entry which is preliminary data.</text>
</comment>
<dbReference type="GO" id="GO:0030970">
    <property type="term" value="P:retrograde protein transport, ER to cytosol"/>
    <property type="evidence" value="ECO:0007669"/>
    <property type="project" value="TreeGrafter"/>
</dbReference>
<evidence type="ECO:0000256" key="2">
    <source>
        <dbReference type="SAM" id="SignalP"/>
    </source>
</evidence>
<name>A0A397B4Y5_APHAT</name>
<feature type="region of interest" description="Disordered" evidence="1">
    <location>
        <begin position="20"/>
        <end position="39"/>
    </location>
</feature>
<protein>
    <recommendedName>
        <fullName evidence="3">CULT domain-containing protein</fullName>
    </recommendedName>
</protein>
<dbReference type="InterPro" id="IPR034750">
    <property type="entry name" value="CULT"/>
</dbReference>
<keyword evidence="2" id="KW-0732">Signal</keyword>
<proteinExistence type="predicted"/>
<accession>A0A397B4Y5</accession>
<feature type="chain" id="PRO_5035662819" description="CULT domain-containing protein" evidence="2">
    <location>
        <begin position="20"/>
        <end position="361"/>
    </location>
</feature>
<dbReference type="GO" id="GO:0005788">
    <property type="term" value="C:endoplasmic reticulum lumen"/>
    <property type="evidence" value="ECO:0007669"/>
    <property type="project" value="TreeGrafter"/>
</dbReference>
<dbReference type="EMBL" id="QUTA01005583">
    <property type="protein sequence ID" value="RHY15081.1"/>
    <property type="molecule type" value="Genomic_DNA"/>
</dbReference>
<feature type="signal peptide" evidence="2">
    <location>
        <begin position="1"/>
        <end position="19"/>
    </location>
</feature>
<evidence type="ECO:0000313" key="6">
    <source>
        <dbReference type="EMBL" id="RHY79034.1"/>
    </source>
</evidence>
<dbReference type="AlphaFoldDB" id="A0A397B4Y5"/>
<dbReference type="PANTHER" id="PTHR15414">
    <property type="entry name" value="OS-9-RELATED"/>
    <property type="match status" value="1"/>
</dbReference>
<evidence type="ECO:0000313" key="4">
    <source>
        <dbReference type="EMBL" id="RHY15081.1"/>
    </source>
</evidence>
<dbReference type="Gene3D" id="2.70.130.10">
    <property type="entry name" value="Mannose-6-phosphate receptor binding domain"/>
    <property type="match status" value="1"/>
</dbReference>
<dbReference type="VEuPathDB" id="FungiDB:H257_03553"/>
<dbReference type="EMBL" id="QUTB01008025">
    <property type="protein sequence ID" value="RHY43745.1"/>
    <property type="molecule type" value="Genomic_DNA"/>
</dbReference>
<dbReference type="InterPro" id="IPR045149">
    <property type="entry name" value="OS-9-like"/>
</dbReference>
<feature type="domain" description="CULT" evidence="3">
    <location>
        <begin position="82"/>
        <end position="206"/>
    </location>
</feature>
<organism evidence="4 8">
    <name type="scientific">Aphanomyces astaci</name>
    <name type="common">Crayfish plague agent</name>
    <dbReference type="NCBI Taxonomy" id="112090"/>
    <lineage>
        <taxon>Eukaryota</taxon>
        <taxon>Sar</taxon>
        <taxon>Stramenopiles</taxon>
        <taxon>Oomycota</taxon>
        <taxon>Saprolegniomycetes</taxon>
        <taxon>Saprolegniales</taxon>
        <taxon>Verrucalvaceae</taxon>
        <taxon>Aphanomyces</taxon>
    </lineage>
</organism>